<dbReference type="FunFam" id="1.25.40.10:FF:000343">
    <property type="entry name" value="Pentatricopeptide repeat-containing protein At3g58590"/>
    <property type="match status" value="1"/>
</dbReference>
<evidence type="ECO:0000256" key="2">
    <source>
        <dbReference type="ARBA" id="ARBA00061659"/>
    </source>
</evidence>
<reference evidence="4 5" key="1">
    <citation type="submission" date="2024-04" db="EMBL/GenBank/DDBJ databases">
        <title>The reference genome of an endangered Asteraceae, Deinandra increscens subsp. villosa, native to the Central Coast of California.</title>
        <authorList>
            <person name="Guilliams M."/>
            <person name="Hasenstab-Lehman K."/>
            <person name="Meyer R."/>
            <person name="Mcevoy S."/>
        </authorList>
    </citation>
    <scope>NUCLEOTIDE SEQUENCE [LARGE SCALE GENOMIC DNA]</scope>
    <source>
        <tissue evidence="4">Leaf</tissue>
    </source>
</reference>
<evidence type="ECO:0000256" key="3">
    <source>
        <dbReference type="PROSITE-ProRule" id="PRU00708"/>
    </source>
</evidence>
<dbReference type="Proteomes" id="UP001408789">
    <property type="component" value="Unassembled WGS sequence"/>
</dbReference>
<dbReference type="Pfam" id="PF01535">
    <property type="entry name" value="PPR"/>
    <property type="match status" value="8"/>
</dbReference>
<dbReference type="InterPro" id="IPR046848">
    <property type="entry name" value="E_motif"/>
</dbReference>
<dbReference type="AlphaFoldDB" id="A0AAP0GKD3"/>
<gene>
    <name evidence="4" type="ORF">SSX86_029236</name>
</gene>
<evidence type="ECO:0000313" key="5">
    <source>
        <dbReference type="Proteomes" id="UP001408789"/>
    </source>
</evidence>
<dbReference type="EMBL" id="JBCNJP010000027">
    <property type="protein sequence ID" value="KAK9052606.1"/>
    <property type="molecule type" value="Genomic_DNA"/>
</dbReference>
<dbReference type="Pfam" id="PF13041">
    <property type="entry name" value="PPR_2"/>
    <property type="match status" value="1"/>
</dbReference>
<organism evidence="4 5">
    <name type="scientific">Deinandra increscens subsp. villosa</name>
    <dbReference type="NCBI Taxonomy" id="3103831"/>
    <lineage>
        <taxon>Eukaryota</taxon>
        <taxon>Viridiplantae</taxon>
        <taxon>Streptophyta</taxon>
        <taxon>Embryophyta</taxon>
        <taxon>Tracheophyta</taxon>
        <taxon>Spermatophyta</taxon>
        <taxon>Magnoliopsida</taxon>
        <taxon>eudicotyledons</taxon>
        <taxon>Gunneridae</taxon>
        <taxon>Pentapetalae</taxon>
        <taxon>asterids</taxon>
        <taxon>campanulids</taxon>
        <taxon>Asterales</taxon>
        <taxon>Asteraceae</taxon>
        <taxon>Asteroideae</taxon>
        <taxon>Heliantheae alliance</taxon>
        <taxon>Madieae</taxon>
        <taxon>Madiinae</taxon>
        <taxon>Deinandra</taxon>
    </lineage>
</organism>
<comment type="caution">
    <text evidence="4">The sequence shown here is derived from an EMBL/GenBank/DDBJ whole genome shotgun (WGS) entry which is preliminary data.</text>
</comment>
<keyword evidence="1" id="KW-0677">Repeat</keyword>
<dbReference type="Pfam" id="PF13812">
    <property type="entry name" value="PPR_3"/>
    <property type="match status" value="1"/>
</dbReference>
<dbReference type="GO" id="GO:0009451">
    <property type="term" value="P:RNA modification"/>
    <property type="evidence" value="ECO:0007669"/>
    <property type="project" value="InterPro"/>
</dbReference>
<keyword evidence="5" id="KW-1185">Reference proteome</keyword>
<dbReference type="Gene3D" id="1.25.40.10">
    <property type="entry name" value="Tetratricopeptide repeat domain"/>
    <property type="match status" value="6"/>
</dbReference>
<dbReference type="GO" id="GO:0003723">
    <property type="term" value="F:RNA binding"/>
    <property type="evidence" value="ECO:0007669"/>
    <property type="project" value="InterPro"/>
</dbReference>
<name>A0AAP0GKD3_9ASTR</name>
<sequence length="771" mass="85826">MRGLFRQISTRFYSPGSCLKDATAVTDALNLAETQRSYILGRQIHGHITKLGFSNDIFTQNNSIKMYTNCGSFTDAHKLFDEMPERNLVSWTLIISGANKSSQYGLAMESFIEMKRVEYFHPNEFALGSVMKACNATGDVEFGLCVHCFSVKIGMERNIFVGSSILHMYSRYGDIEAAELLFESLKEPDLGCWNAMVGGYAQCGYGIEAIKVVSTIQFKGVLMDEFTLIHALNACLITCDLDFGSQIHGLIIRKGFESTITLMNSLINMYFNIGANDHAWKLFQTMDHRDIASWNTVLSVSSQVSGVQQVAALFSDFMATGLKPNIITFSIMFKMCGEVLEGQQLYGLAFRLGLYDDPRISNCLISMFCRCNAKETARLIFDSIPSRSLQNWNEMIHGYNLSSDLAALKLFAKLWGSSLTMKPDECTFSCALEACFKTDNLQVGRQIHGIIIKSGFDSNGYVCSSLVHGYAKYGVLTDSYALFDDKMDIVCWGALISALVDQGYTMAAIRFFNRLKEDGQYPDSFILGSILNMCASTTSLDLAKTVHSEVFKLGFDTDEYVTSAVIDAYGKSGDIKSASIVFHDSFGFADVALYNTMIMAYANHGYVTEAMEVYKMMKSTSLNPSQSTFVSVLSACSHAGLVDLGRSLFRSITLDYKMDPSPDNYGCLVDLLSRNGYLQEAKGVIEAMPFSPWPAIWRSFLNGCRIHGEKELGIEGAKKLFEMFPENKAGDYVVVSNIYIEDGDWEHGLKVRKEMVDKGIRKDLGSSWKNV</sequence>
<dbReference type="FunFam" id="1.25.40.10:FF:000090">
    <property type="entry name" value="Pentatricopeptide repeat-containing protein, chloroplastic"/>
    <property type="match status" value="1"/>
</dbReference>
<dbReference type="InterPro" id="IPR046960">
    <property type="entry name" value="PPR_At4g14850-like_plant"/>
</dbReference>
<dbReference type="Pfam" id="PF20431">
    <property type="entry name" value="E_motif"/>
    <property type="match status" value="1"/>
</dbReference>
<accession>A0AAP0GKD3</accession>
<feature type="repeat" description="PPR" evidence="3">
    <location>
        <begin position="488"/>
        <end position="522"/>
    </location>
</feature>
<dbReference type="PANTHER" id="PTHR47926">
    <property type="entry name" value="PENTATRICOPEPTIDE REPEAT-CONTAINING PROTEIN"/>
    <property type="match status" value="1"/>
</dbReference>
<dbReference type="InterPro" id="IPR002885">
    <property type="entry name" value="PPR_rpt"/>
</dbReference>
<dbReference type="InterPro" id="IPR011990">
    <property type="entry name" value="TPR-like_helical_dom_sf"/>
</dbReference>
<evidence type="ECO:0000313" key="4">
    <source>
        <dbReference type="EMBL" id="KAK9052606.1"/>
    </source>
</evidence>
<dbReference type="PROSITE" id="PS51375">
    <property type="entry name" value="PPR"/>
    <property type="match status" value="3"/>
</dbReference>
<proteinExistence type="inferred from homology"/>
<protein>
    <recommendedName>
        <fullName evidence="6">Pentatricopeptide repeat-containing protein</fullName>
    </recommendedName>
</protein>
<feature type="repeat" description="PPR" evidence="3">
    <location>
        <begin position="56"/>
        <end position="90"/>
    </location>
</feature>
<dbReference type="PANTHER" id="PTHR47926:SF435">
    <property type="entry name" value="PENTACOTRIPEPTIDE-REPEAT REGION OF PRORP DOMAIN-CONTAINING PROTEIN"/>
    <property type="match status" value="1"/>
</dbReference>
<dbReference type="FunFam" id="1.25.40.10:FF:000196">
    <property type="entry name" value="Pentatricopeptide repeat-containing protein At4g14850"/>
    <property type="match status" value="1"/>
</dbReference>
<comment type="similarity">
    <text evidence="2">Belongs to the PPR family. PCMP-E subfamily.</text>
</comment>
<evidence type="ECO:0008006" key="6">
    <source>
        <dbReference type="Google" id="ProtNLM"/>
    </source>
</evidence>
<evidence type="ECO:0000256" key="1">
    <source>
        <dbReference type="ARBA" id="ARBA00022737"/>
    </source>
</evidence>
<dbReference type="NCBIfam" id="TIGR00756">
    <property type="entry name" value="PPR"/>
    <property type="match status" value="2"/>
</dbReference>
<feature type="repeat" description="PPR" evidence="3">
    <location>
        <begin position="590"/>
        <end position="624"/>
    </location>
</feature>